<dbReference type="Gene3D" id="2.60.40.3140">
    <property type="match status" value="1"/>
</dbReference>
<dbReference type="PATRIC" id="fig|1307839.3.peg.2220"/>
<dbReference type="Pfam" id="PF01841">
    <property type="entry name" value="Transglut_core"/>
    <property type="match status" value="1"/>
</dbReference>
<dbReference type="InterPro" id="IPR038765">
    <property type="entry name" value="Papain-like_cys_pep_sf"/>
</dbReference>
<feature type="chain" id="PRO_5006599359" evidence="1">
    <location>
        <begin position="19"/>
        <end position="648"/>
    </location>
</feature>
<keyword evidence="1" id="KW-0732">Signal</keyword>
<feature type="domain" description="DUF3857" evidence="3">
    <location>
        <begin position="53"/>
        <end position="229"/>
    </location>
</feature>
<dbReference type="KEGG" id="blq:L21SP5_02103"/>
<evidence type="ECO:0000256" key="1">
    <source>
        <dbReference type="SAM" id="SignalP"/>
    </source>
</evidence>
<keyword evidence="5" id="KW-1185">Reference proteome</keyword>
<sequence length="648" mass="74321" precursor="true">MKYLLVFLVLLTSISVNADEIRKAIESKDFEQLYKDYHKVLVFDSISADVKESGLSYVTRKQLFYAMDDHGAGDLHKVTYNYDPLSAWVEIKKAIIYRKDGTKEVLDSTRFYDYPQPARMIYWGARQKMIEAGKLNAGDALYVELFRKGFTYALLQADGDDDRYIPPMRGHYYDIVRFFESFPVHRKVFKTAIPKSKEVQYRTFNADFEVKTEQNKKQVFAFKLEQSMPVKREPNMVGMDNVGPKALITTSPDWEAKSTWFYGVNEDYGSFESTPEIDAKVDEILEGATSESDSIKRLTHWVADEIRYSGISMGEGEGYTLHTGDMTFTDRCGVCKDKAGMLITMLRAAGFESYAAMTMAGSRIEDIPADQFNHSITVVKRRNGEYQLLDPTWVPFVRELWSSREQQQNYLMGLPEGADLMITDVSDPENHYLKITNKASIDEKGNLKGIIEVAAEGQSDAAVRSIFTRHYKSQWDALLNAELQRIFPQAEILGITKTDPFGYRETPVSLVYEYTIPDFALVDDDKFVFNSLSNQGFMAHNRFGKRLNAGLEEREHDYRIGCSQKVEIEEVFELPAKIKNVTGPDSRKHDAGVASMQASWDDSKNKAVFEMQTSFNQRVFEKETWPEMKKVLEYIMNFENKPVVIETK</sequence>
<dbReference type="EMBL" id="CP013118">
    <property type="protein sequence ID" value="ALO15740.1"/>
    <property type="molecule type" value="Genomic_DNA"/>
</dbReference>
<dbReference type="RefSeq" id="WP_057953173.1">
    <property type="nucleotide sequence ID" value="NZ_CP013118.1"/>
</dbReference>
<protein>
    <submittedName>
        <fullName evidence="4">Transglutaminase-like superfamily protein</fullName>
    </submittedName>
</protein>
<feature type="domain" description="Transglutaminase-like" evidence="2">
    <location>
        <begin position="281"/>
        <end position="391"/>
    </location>
</feature>
<dbReference type="Proteomes" id="UP000064893">
    <property type="component" value="Chromosome"/>
</dbReference>
<evidence type="ECO:0000313" key="4">
    <source>
        <dbReference type="EMBL" id="ALO15740.1"/>
    </source>
</evidence>
<dbReference type="Gene3D" id="3.10.620.30">
    <property type="match status" value="1"/>
</dbReference>
<dbReference type="InterPro" id="IPR024618">
    <property type="entry name" value="DUF3857"/>
</dbReference>
<dbReference type="STRING" id="1307839.L21SP5_02103"/>
<evidence type="ECO:0000259" key="3">
    <source>
        <dbReference type="Pfam" id="PF12969"/>
    </source>
</evidence>
<reference evidence="4 5" key="1">
    <citation type="submission" date="2015-11" db="EMBL/GenBank/DDBJ databases">
        <title>Description and complete genome sequence of a novel strain predominating in hypersaline microbial mats and representing a new family of the Bacteriodetes phylum.</title>
        <authorList>
            <person name="Spring S."/>
            <person name="Bunk B."/>
            <person name="Sproer C."/>
            <person name="Klenk H.-P."/>
        </authorList>
    </citation>
    <scope>NUCLEOTIDE SEQUENCE [LARGE SCALE GENOMIC DNA]</scope>
    <source>
        <strain evidence="4 5">L21-Spi-D4</strain>
    </source>
</reference>
<accession>A0A0S2I159</accession>
<evidence type="ECO:0000313" key="5">
    <source>
        <dbReference type="Proteomes" id="UP000064893"/>
    </source>
</evidence>
<dbReference type="Gene3D" id="2.60.120.1130">
    <property type="match status" value="1"/>
</dbReference>
<name>A0A0S2I159_9BACT</name>
<gene>
    <name evidence="4" type="ORF">L21SP5_02103</name>
</gene>
<dbReference type="SUPFAM" id="SSF54001">
    <property type="entry name" value="Cysteine proteinases"/>
    <property type="match status" value="1"/>
</dbReference>
<organism evidence="4 5">
    <name type="scientific">Salinivirga cyanobacteriivorans</name>
    <dbReference type="NCBI Taxonomy" id="1307839"/>
    <lineage>
        <taxon>Bacteria</taxon>
        <taxon>Pseudomonadati</taxon>
        <taxon>Bacteroidota</taxon>
        <taxon>Bacteroidia</taxon>
        <taxon>Bacteroidales</taxon>
        <taxon>Salinivirgaceae</taxon>
        <taxon>Salinivirga</taxon>
    </lineage>
</organism>
<dbReference type="AlphaFoldDB" id="A0A0S2I159"/>
<evidence type="ECO:0000259" key="2">
    <source>
        <dbReference type="Pfam" id="PF01841"/>
    </source>
</evidence>
<dbReference type="Pfam" id="PF12969">
    <property type="entry name" value="DUF3857"/>
    <property type="match status" value="1"/>
</dbReference>
<proteinExistence type="predicted"/>
<dbReference type="InterPro" id="IPR002931">
    <property type="entry name" value="Transglutaminase-like"/>
</dbReference>
<feature type="signal peptide" evidence="1">
    <location>
        <begin position="1"/>
        <end position="18"/>
    </location>
</feature>
<dbReference type="OrthoDB" id="98874at2"/>